<dbReference type="InterPro" id="IPR005817">
    <property type="entry name" value="Wnt"/>
</dbReference>
<comment type="similarity">
    <text evidence="2 8">Belongs to the Wnt family.</text>
</comment>
<evidence type="ECO:0000313" key="9">
    <source>
        <dbReference type="EMBL" id="CAB4007504.1"/>
    </source>
</evidence>
<dbReference type="GO" id="GO:0030182">
    <property type="term" value="P:neuron differentiation"/>
    <property type="evidence" value="ECO:0007669"/>
    <property type="project" value="TreeGrafter"/>
</dbReference>
<keyword evidence="7" id="KW-1015">Disulfide bond</keyword>
<protein>
    <recommendedName>
        <fullName evidence="8">Protein Wnt</fullName>
    </recommendedName>
</protein>
<organism evidence="9 10">
    <name type="scientific">Paramuricea clavata</name>
    <name type="common">Red gorgonian</name>
    <name type="synonym">Violescent sea-whip</name>
    <dbReference type="NCBI Taxonomy" id="317549"/>
    <lineage>
        <taxon>Eukaryota</taxon>
        <taxon>Metazoa</taxon>
        <taxon>Cnidaria</taxon>
        <taxon>Anthozoa</taxon>
        <taxon>Octocorallia</taxon>
        <taxon>Malacalcyonacea</taxon>
        <taxon>Plexauridae</taxon>
        <taxon>Paramuricea</taxon>
    </lineage>
</organism>
<comment type="subcellular location">
    <subcellularLocation>
        <location evidence="1 8">Secreted</location>
        <location evidence="1 8">Extracellular space</location>
        <location evidence="1 8">Extracellular matrix</location>
    </subcellularLocation>
</comment>
<dbReference type="OrthoDB" id="5981557at2759"/>
<evidence type="ECO:0000256" key="2">
    <source>
        <dbReference type="ARBA" id="ARBA00005683"/>
    </source>
</evidence>
<reference evidence="9" key="1">
    <citation type="submission" date="2020-04" db="EMBL/GenBank/DDBJ databases">
        <authorList>
            <person name="Alioto T."/>
            <person name="Alioto T."/>
            <person name="Gomez Garrido J."/>
        </authorList>
    </citation>
    <scope>NUCLEOTIDE SEQUENCE</scope>
    <source>
        <strain evidence="9">A484AB</strain>
    </source>
</reference>
<dbReference type="Gene3D" id="3.30.2460.20">
    <property type="match status" value="1"/>
</dbReference>
<keyword evidence="5" id="KW-0272">Extracellular matrix</keyword>
<evidence type="ECO:0000256" key="1">
    <source>
        <dbReference type="ARBA" id="ARBA00004498"/>
    </source>
</evidence>
<comment type="function">
    <text evidence="8">Ligand for members of the frizzled family of seven transmembrane receptors.</text>
</comment>
<evidence type="ECO:0000313" key="10">
    <source>
        <dbReference type="Proteomes" id="UP001152795"/>
    </source>
</evidence>
<keyword evidence="6 8" id="KW-0879">Wnt signaling pathway</keyword>
<evidence type="ECO:0000256" key="3">
    <source>
        <dbReference type="ARBA" id="ARBA00022473"/>
    </source>
</evidence>
<evidence type="ECO:0000256" key="7">
    <source>
        <dbReference type="ARBA" id="ARBA00023157"/>
    </source>
</evidence>
<dbReference type="GO" id="GO:0005615">
    <property type="term" value="C:extracellular space"/>
    <property type="evidence" value="ECO:0007669"/>
    <property type="project" value="TreeGrafter"/>
</dbReference>
<dbReference type="InterPro" id="IPR043158">
    <property type="entry name" value="Wnt_C"/>
</dbReference>
<evidence type="ECO:0000256" key="4">
    <source>
        <dbReference type="ARBA" id="ARBA00022525"/>
    </source>
</evidence>
<accession>A0A6S7HQ31</accession>
<keyword evidence="10" id="KW-1185">Reference proteome</keyword>
<dbReference type="Proteomes" id="UP001152795">
    <property type="component" value="Unassembled WGS sequence"/>
</dbReference>
<dbReference type="PANTHER" id="PTHR12027:SF37">
    <property type="entry name" value="PROTEIN WNT"/>
    <property type="match status" value="1"/>
</dbReference>
<comment type="caution">
    <text evidence="9">The sequence shown here is derived from an EMBL/GenBank/DDBJ whole genome shotgun (WGS) entry which is preliminary data.</text>
</comment>
<dbReference type="GO" id="GO:0005109">
    <property type="term" value="F:frizzled binding"/>
    <property type="evidence" value="ECO:0007669"/>
    <property type="project" value="TreeGrafter"/>
</dbReference>
<sequence>MSHCQKQNRSVKTRPSSDTKVYCRGIKWLDKNQRKLCYHFPEMIEIIGEGVKHALKECRKQFSSHRWNCSPLDWEQVFSEGGILRKRSRETAFVQALTAASVMMEIAKACVTQKIKYCGCGALRRRNRNELSILDGCGDNINFGAYLAANFMDPKRTKTHPKKTKRHNQIVGRKIVRQNTQRKCDCHSYLTGCRHKICRRVVPSLEKVGDEIWKLYLHPIRSRWNKTNRRLYKKVRISRKITASTKHLQGKLVYFKKSENFCEPNDSVGIVGTVGRACNRTSNGHDDCTTICCGRPYKTSVSVEIVKCNCRFEWPCCKIKCDRCKQTRVVDTCR</sequence>
<proteinExistence type="inferred from homology"/>
<evidence type="ECO:0000256" key="6">
    <source>
        <dbReference type="ARBA" id="ARBA00022687"/>
    </source>
</evidence>
<dbReference type="EMBL" id="CACRXK020005813">
    <property type="protein sequence ID" value="CAB4007504.1"/>
    <property type="molecule type" value="Genomic_DNA"/>
</dbReference>
<evidence type="ECO:0000256" key="5">
    <source>
        <dbReference type="ARBA" id="ARBA00022530"/>
    </source>
</evidence>
<dbReference type="PANTHER" id="PTHR12027">
    <property type="entry name" value="WNT RELATED"/>
    <property type="match status" value="1"/>
</dbReference>
<keyword evidence="4" id="KW-0964">Secreted</keyword>
<dbReference type="GO" id="GO:0005125">
    <property type="term" value="F:cytokine activity"/>
    <property type="evidence" value="ECO:0007669"/>
    <property type="project" value="TreeGrafter"/>
</dbReference>
<dbReference type="PRINTS" id="PR01349">
    <property type="entry name" value="WNTPROTEIN"/>
</dbReference>
<dbReference type="AlphaFoldDB" id="A0A6S7HQ31"/>
<dbReference type="SMART" id="SM00097">
    <property type="entry name" value="WNT1"/>
    <property type="match status" value="1"/>
</dbReference>
<dbReference type="GO" id="GO:0060070">
    <property type="term" value="P:canonical Wnt signaling pathway"/>
    <property type="evidence" value="ECO:0007669"/>
    <property type="project" value="TreeGrafter"/>
</dbReference>
<gene>
    <name evidence="9" type="ORF">PACLA_8A065058</name>
</gene>
<evidence type="ECO:0000256" key="8">
    <source>
        <dbReference type="RuleBase" id="RU003500"/>
    </source>
</evidence>
<dbReference type="GO" id="GO:0045165">
    <property type="term" value="P:cell fate commitment"/>
    <property type="evidence" value="ECO:0007669"/>
    <property type="project" value="TreeGrafter"/>
</dbReference>
<dbReference type="Pfam" id="PF00110">
    <property type="entry name" value="wnt"/>
    <property type="match status" value="1"/>
</dbReference>
<keyword evidence="3 8" id="KW-0217">Developmental protein</keyword>
<name>A0A6S7HQ31_PARCT</name>